<evidence type="ECO:0000313" key="2">
    <source>
        <dbReference type="EMBL" id="GFO35057.1"/>
    </source>
</evidence>
<sequence length="593" mass="66352">MIPQTTGLWMIPAESSAKSEARTVGAMEKTHWRIEEARSMFALMREQYKESKRLFVPKRYSELKRIIEMFTAEPITQRLQYLCTVESERRHMKALQLRKSNSSNSTTFSNKSNTSSSSNSNRSVRGSNRSVRSDSTASCRLSVVSKTDTDKCSDLLNFIAKNTGHKSNECDNKNNQSTASFSSIGRQQPPGSSSGRSGYRGSSGSNSRCRDSNPLLTNGSKLSGHSLAMKRRKRHFTPTVAVADTCSEDEVFEIDYPEQDMGKSDDCVRPVNCGVYDISGDIVSPLGRDSTVFTFPHIVNANQQKGQVGKQKHFLQKLTFSQILPKMTSFESFFTSNVTPRPQRISESGPSTSFNVRSFTGPHFTDTILNSSYSTPTLAKGQGYPQTGKTHSSQPSTPRPYQLIRTGSHRNIVRKDEIPTFCIPYTRQAAHKRNNTNLSSVNPLERKSEALYCKRSSLQVSNRNVSFDSLDIQRRCSALTRDVQVASGSSMALRYEETERTNPGKSDGKSIKSSDSSSSSYSSELFFLETKSAHSKPKASENGTAAIDNLVLTIAHDHITRLRTEYNSLRGMNIWRRYRRMKVMLKSCMNILS</sequence>
<evidence type="ECO:0000256" key="1">
    <source>
        <dbReference type="SAM" id="MobiDB-lite"/>
    </source>
</evidence>
<name>A0AAV4CT33_9GAST</name>
<accession>A0AAV4CT33</accession>
<feature type="region of interest" description="Disordered" evidence="1">
    <location>
        <begin position="96"/>
        <end position="140"/>
    </location>
</feature>
<feature type="region of interest" description="Disordered" evidence="1">
    <location>
        <begin position="165"/>
        <end position="230"/>
    </location>
</feature>
<evidence type="ECO:0000313" key="3">
    <source>
        <dbReference type="Proteomes" id="UP000735302"/>
    </source>
</evidence>
<reference evidence="2 3" key="1">
    <citation type="journal article" date="2021" name="Elife">
        <title>Chloroplast acquisition without the gene transfer in kleptoplastic sea slugs, Plakobranchus ocellatus.</title>
        <authorList>
            <person name="Maeda T."/>
            <person name="Takahashi S."/>
            <person name="Yoshida T."/>
            <person name="Shimamura S."/>
            <person name="Takaki Y."/>
            <person name="Nagai Y."/>
            <person name="Toyoda A."/>
            <person name="Suzuki Y."/>
            <person name="Arimoto A."/>
            <person name="Ishii H."/>
            <person name="Satoh N."/>
            <person name="Nishiyama T."/>
            <person name="Hasebe M."/>
            <person name="Maruyama T."/>
            <person name="Minagawa J."/>
            <person name="Obokata J."/>
            <person name="Shigenobu S."/>
        </authorList>
    </citation>
    <scope>NUCLEOTIDE SEQUENCE [LARGE SCALE GENOMIC DNA]</scope>
</reference>
<comment type="caution">
    <text evidence="2">The sequence shown here is derived from an EMBL/GenBank/DDBJ whole genome shotgun (WGS) entry which is preliminary data.</text>
</comment>
<feature type="region of interest" description="Disordered" evidence="1">
    <location>
        <begin position="378"/>
        <end position="400"/>
    </location>
</feature>
<gene>
    <name evidence="2" type="ORF">PoB_006156200</name>
</gene>
<feature type="compositionally biased region" description="Low complexity" evidence="1">
    <location>
        <begin position="98"/>
        <end position="135"/>
    </location>
</feature>
<proteinExistence type="predicted"/>
<protein>
    <submittedName>
        <fullName evidence="2">Uncharacterized protein</fullName>
    </submittedName>
</protein>
<feature type="compositionally biased region" description="Polar residues" evidence="1">
    <location>
        <begin position="214"/>
        <end position="223"/>
    </location>
</feature>
<feature type="compositionally biased region" description="Polar residues" evidence="1">
    <location>
        <begin position="384"/>
        <end position="396"/>
    </location>
</feature>
<keyword evidence="3" id="KW-1185">Reference proteome</keyword>
<feature type="compositionally biased region" description="Basic and acidic residues" evidence="1">
    <location>
        <begin position="494"/>
        <end position="512"/>
    </location>
</feature>
<organism evidence="2 3">
    <name type="scientific">Plakobranchus ocellatus</name>
    <dbReference type="NCBI Taxonomy" id="259542"/>
    <lineage>
        <taxon>Eukaryota</taxon>
        <taxon>Metazoa</taxon>
        <taxon>Spiralia</taxon>
        <taxon>Lophotrochozoa</taxon>
        <taxon>Mollusca</taxon>
        <taxon>Gastropoda</taxon>
        <taxon>Heterobranchia</taxon>
        <taxon>Euthyneura</taxon>
        <taxon>Panpulmonata</taxon>
        <taxon>Sacoglossa</taxon>
        <taxon>Placobranchoidea</taxon>
        <taxon>Plakobranchidae</taxon>
        <taxon>Plakobranchus</taxon>
    </lineage>
</organism>
<dbReference type="AlphaFoldDB" id="A0AAV4CT33"/>
<feature type="region of interest" description="Disordered" evidence="1">
    <location>
        <begin position="490"/>
        <end position="519"/>
    </location>
</feature>
<feature type="compositionally biased region" description="Low complexity" evidence="1">
    <location>
        <begin position="182"/>
        <end position="207"/>
    </location>
</feature>
<dbReference type="EMBL" id="BLXT01006951">
    <property type="protein sequence ID" value="GFO35057.1"/>
    <property type="molecule type" value="Genomic_DNA"/>
</dbReference>
<dbReference type="Proteomes" id="UP000735302">
    <property type="component" value="Unassembled WGS sequence"/>
</dbReference>